<name>A0A9W6L1Z3_9PSEU</name>
<accession>A0A9W6L1Z3</accession>
<evidence type="ECO:0000313" key="4">
    <source>
        <dbReference type="Proteomes" id="UP001143463"/>
    </source>
</evidence>
<dbReference type="EMBL" id="BSFQ01000012">
    <property type="protein sequence ID" value="GLL12151.1"/>
    <property type="molecule type" value="Genomic_DNA"/>
</dbReference>
<sequence length="173" mass="18194">MPTSRPSGSVGRTAAGSDRPTDSGAENSGAEAIRGVVDDVRELFQQELRTAGSNTEAIRGFVDEMRELLQHELRTAQEELAGKARTAFEGVLFLGAAVVLGALAAGTSTVLITRMLEKVLPPTMAAAVVTVVLAAAAGVLAVMGLAEVRRALPFVPERALDELREEIREVMPG</sequence>
<dbReference type="Pfam" id="PF07332">
    <property type="entry name" value="Phage_holin_3_6"/>
    <property type="match status" value="1"/>
</dbReference>
<keyword evidence="2" id="KW-0812">Transmembrane</keyword>
<evidence type="ECO:0000313" key="3">
    <source>
        <dbReference type="EMBL" id="GLL12151.1"/>
    </source>
</evidence>
<feature type="region of interest" description="Disordered" evidence="1">
    <location>
        <begin position="1"/>
        <end position="31"/>
    </location>
</feature>
<evidence type="ECO:0000256" key="2">
    <source>
        <dbReference type="SAM" id="Phobius"/>
    </source>
</evidence>
<dbReference type="Proteomes" id="UP001143463">
    <property type="component" value="Unassembled WGS sequence"/>
</dbReference>
<keyword evidence="2" id="KW-1133">Transmembrane helix</keyword>
<reference evidence="3" key="2">
    <citation type="submission" date="2023-01" db="EMBL/GenBank/DDBJ databases">
        <authorList>
            <person name="Sun Q."/>
            <person name="Evtushenko L."/>
        </authorList>
    </citation>
    <scope>NUCLEOTIDE SEQUENCE</scope>
    <source>
        <strain evidence="3">VKM Ac-1069</strain>
    </source>
</reference>
<keyword evidence="4" id="KW-1185">Reference proteome</keyword>
<feature type="transmembrane region" description="Helical" evidence="2">
    <location>
        <begin position="91"/>
        <end position="112"/>
    </location>
</feature>
<organism evidence="3 4">
    <name type="scientific">Pseudonocardia halophobica</name>
    <dbReference type="NCBI Taxonomy" id="29401"/>
    <lineage>
        <taxon>Bacteria</taxon>
        <taxon>Bacillati</taxon>
        <taxon>Actinomycetota</taxon>
        <taxon>Actinomycetes</taxon>
        <taxon>Pseudonocardiales</taxon>
        <taxon>Pseudonocardiaceae</taxon>
        <taxon>Pseudonocardia</taxon>
    </lineage>
</organism>
<dbReference type="AlphaFoldDB" id="A0A9W6L1Z3"/>
<reference evidence="3" key="1">
    <citation type="journal article" date="2014" name="Int. J. Syst. Evol. Microbiol.">
        <title>Complete genome sequence of Corynebacterium casei LMG S-19264T (=DSM 44701T), isolated from a smear-ripened cheese.</title>
        <authorList>
            <consortium name="US DOE Joint Genome Institute (JGI-PGF)"/>
            <person name="Walter F."/>
            <person name="Albersmeier A."/>
            <person name="Kalinowski J."/>
            <person name="Ruckert C."/>
        </authorList>
    </citation>
    <scope>NUCLEOTIDE SEQUENCE</scope>
    <source>
        <strain evidence="3">VKM Ac-1069</strain>
    </source>
</reference>
<feature type="transmembrane region" description="Helical" evidence="2">
    <location>
        <begin position="124"/>
        <end position="146"/>
    </location>
</feature>
<dbReference type="InterPro" id="IPR009937">
    <property type="entry name" value="Phage_holin_3_6"/>
</dbReference>
<comment type="caution">
    <text evidence="3">The sequence shown here is derived from an EMBL/GenBank/DDBJ whole genome shotgun (WGS) entry which is preliminary data.</text>
</comment>
<proteinExistence type="predicted"/>
<protein>
    <submittedName>
        <fullName evidence="3">Uncharacterized protein</fullName>
    </submittedName>
</protein>
<evidence type="ECO:0000256" key="1">
    <source>
        <dbReference type="SAM" id="MobiDB-lite"/>
    </source>
</evidence>
<keyword evidence="2" id="KW-0472">Membrane</keyword>
<gene>
    <name evidence="3" type="ORF">GCM10017577_32920</name>
</gene>